<keyword evidence="3" id="KW-1185">Reference proteome</keyword>
<feature type="region of interest" description="Disordered" evidence="1">
    <location>
        <begin position="1"/>
        <end position="70"/>
    </location>
</feature>
<evidence type="ECO:0000313" key="3">
    <source>
        <dbReference type="Proteomes" id="UP000316621"/>
    </source>
</evidence>
<organism evidence="2 3">
    <name type="scientific">Papaver somniferum</name>
    <name type="common">Opium poppy</name>
    <dbReference type="NCBI Taxonomy" id="3469"/>
    <lineage>
        <taxon>Eukaryota</taxon>
        <taxon>Viridiplantae</taxon>
        <taxon>Streptophyta</taxon>
        <taxon>Embryophyta</taxon>
        <taxon>Tracheophyta</taxon>
        <taxon>Spermatophyta</taxon>
        <taxon>Magnoliopsida</taxon>
        <taxon>Ranunculales</taxon>
        <taxon>Papaveraceae</taxon>
        <taxon>Papaveroideae</taxon>
        <taxon>Papaver</taxon>
    </lineage>
</organism>
<accession>A0A4Y7KD47</accession>
<proteinExistence type="predicted"/>
<protein>
    <submittedName>
        <fullName evidence="2">Uncharacterized protein</fullName>
    </submittedName>
</protein>
<sequence>FMNGELEDSSANFMIRSRPRNSGEAPVGVVKHNKETGRTTSNNLSSGPDVVDTSNNFQGTDGSLGTVFCN</sequence>
<dbReference type="Gramene" id="RZC71313">
    <property type="protein sequence ID" value="RZC71313"/>
    <property type="gene ID" value="C5167_034481"/>
</dbReference>
<evidence type="ECO:0000313" key="2">
    <source>
        <dbReference type="EMBL" id="RZC71313.1"/>
    </source>
</evidence>
<gene>
    <name evidence="2" type="ORF">C5167_034481</name>
</gene>
<name>A0A4Y7KD47_PAPSO</name>
<dbReference type="Proteomes" id="UP000316621">
    <property type="component" value="Chromosome 7"/>
</dbReference>
<feature type="compositionally biased region" description="Polar residues" evidence="1">
    <location>
        <begin position="38"/>
        <end position="70"/>
    </location>
</feature>
<reference evidence="2 3" key="1">
    <citation type="journal article" date="2018" name="Science">
        <title>The opium poppy genome and morphinan production.</title>
        <authorList>
            <person name="Guo L."/>
            <person name="Winzer T."/>
            <person name="Yang X."/>
            <person name="Li Y."/>
            <person name="Ning Z."/>
            <person name="He Z."/>
            <person name="Teodor R."/>
            <person name="Lu Y."/>
            <person name="Bowser T.A."/>
            <person name="Graham I.A."/>
            <person name="Ye K."/>
        </authorList>
    </citation>
    <scope>NUCLEOTIDE SEQUENCE [LARGE SCALE GENOMIC DNA]</scope>
    <source>
        <strain evidence="3">cv. HN1</strain>
        <tissue evidence="2">Leaves</tissue>
    </source>
</reference>
<evidence type="ECO:0000256" key="1">
    <source>
        <dbReference type="SAM" id="MobiDB-lite"/>
    </source>
</evidence>
<feature type="non-terminal residue" evidence="2">
    <location>
        <position position="1"/>
    </location>
</feature>
<dbReference type="EMBL" id="CM010721">
    <property type="protein sequence ID" value="RZC71313.1"/>
    <property type="molecule type" value="Genomic_DNA"/>
</dbReference>
<dbReference type="AlphaFoldDB" id="A0A4Y7KD47"/>